<reference evidence="6" key="1">
    <citation type="journal article" date="2019" name="Int. J. Syst. Evol. Microbiol.">
        <title>The Global Catalogue of Microorganisms (GCM) 10K type strain sequencing project: providing services to taxonomists for standard genome sequencing and annotation.</title>
        <authorList>
            <consortium name="The Broad Institute Genomics Platform"/>
            <consortium name="The Broad Institute Genome Sequencing Center for Infectious Disease"/>
            <person name="Wu L."/>
            <person name="Ma J."/>
        </authorList>
    </citation>
    <scope>NUCLEOTIDE SEQUENCE [LARGE SCALE GENOMIC DNA]</scope>
    <source>
        <strain evidence="6">CGMCC 4.7330</strain>
    </source>
</reference>
<accession>A0ABV8DQG0</accession>
<dbReference type="Pfam" id="PF02771">
    <property type="entry name" value="Acyl-CoA_dh_N"/>
    <property type="match status" value="1"/>
</dbReference>
<dbReference type="Gene3D" id="1.20.140.10">
    <property type="entry name" value="Butyryl-CoA Dehydrogenase, subunit A, domain 3"/>
    <property type="match status" value="1"/>
</dbReference>
<sequence>MSTDTESVEEFRARARDWLRENLPPASGTEMKSDSEEAWDRARQLQRVLHDGGFAGICFPAEYGGRGLSPAYQRAFDEESLPYEMPLLLNVPTLAICAASLLDLGTEEQKRAHLPAVLRGDELLVQFLSEPQGGSDLAGLTTRAERDGENWILNGSKIWSSGAYAADYGLCLARTNWEVPKHRGLTMFLVPVHADGVTVQRIKQVTGSTEFCQEFFDDVVLPADAVLGEVDAGWAAASRLLFHERGALGGTSPYTSGARPHLGGDPDALLRLARATGQLGDTRVREDVGAAHAMTVVRDQLIDHITQAITSGALPPAAGSITRLFSAENAWLQTDTALRIAGPDGATHAPGAAADTETVGLDYLFRAAWSLAGGSTEMARTVISERVLGMPREYAADRDVPFNQVKRGRN</sequence>
<protein>
    <submittedName>
        <fullName evidence="5">Acyl-CoA dehydrogenase family protein</fullName>
    </submittedName>
</protein>
<dbReference type="EMBL" id="JBHSAX010000009">
    <property type="protein sequence ID" value="MFC3962323.1"/>
    <property type="molecule type" value="Genomic_DNA"/>
</dbReference>
<dbReference type="InterPro" id="IPR009100">
    <property type="entry name" value="AcylCoA_DH/oxidase_NM_dom_sf"/>
</dbReference>
<dbReference type="InterPro" id="IPR037069">
    <property type="entry name" value="AcylCoA_DH/ox_N_sf"/>
</dbReference>
<dbReference type="InterPro" id="IPR052161">
    <property type="entry name" value="Mycobact_Acyl-CoA_DH"/>
</dbReference>
<dbReference type="PANTHER" id="PTHR43292:SF3">
    <property type="entry name" value="ACYL-COA DEHYDROGENASE FADE29"/>
    <property type="match status" value="1"/>
</dbReference>
<evidence type="ECO:0000256" key="2">
    <source>
        <dbReference type="ARBA" id="ARBA00023002"/>
    </source>
</evidence>
<organism evidence="5 6">
    <name type="scientific">Nocardia jiangsuensis</name>
    <dbReference type="NCBI Taxonomy" id="1691563"/>
    <lineage>
        <taxon>Bacteria</taxon>
        <taxon>Bacillati</taxon>
        <taxon>Actinomycetota</taxon>
        <taxon>Actinomycetes</taxon>
        <taxon>Mycobacteriales</taxon>
        <taxon>Nocardiaceae</taxon>
        <taxon>Nocardia</taxon>
    </lineage>
</organism>
<keyword evidence="2" id="KW-0560">Oxidoreductase</keyword>
<keyword evidence="1" id="KW-0285">Flavoprotein</keyword>
<dbReference type="SUPFAM" id="SSF56645">
    <property type="entry name" value="Acyl-CoA dehydrogenase NM domain-like"/>
    <property type="match status" value="1"/>
</dbReference>
<dbReference type="Gene3D" id="1.10.540.10">
    <property type="entry name" value="Acyl-CoA dehydrogenase/oxidase, N-terminal domain"/>
    <property type="match status" value="1"/>
</dbReference>
<proteinExistence type="predicted"/>
<dbReference type="InterPro" id="IPR036250">
    <property type="entry name" value="AcylCo_DH-like_C"/>
</dbReference>
<dbReference type="Pfam" id="PF02770">
    <property type="entry name" value="Acyl-CoA_dh_M"/>
    <property type="match status" value="1"/>
</dbReference>
<keyword evidence="6" id="KW-1185">Reference proteome</keyword>
<dbReference type="SUPFAM" id="SSF47203">
    <property type="entry name" value="Acyl-CoA dehydrogenase C-terminal domain-like"/>
    <property type="match status" value="1"/>
</dbReference>
<dbReference type="InterPro" id="IPR006091">
    <property type="entry name" value="Acyl-CoA_Oxase/DH_mid-dom"/>
</dbReference>
<dbReference type="InterPro" id="IPR046373">
    <property type="entry name" value="Acyl-CoA_Oxase/DH_mid-dom_sf"/>
</dbReference>
<evidence type="ECO:0000259" key="3">
    <source>
        <dbReference type="Pfam" id="PF02770"/>
    </source>
</evidence>
<dbReference type="InterPro" id="IPR013786">
    <property type="entry name" value="AcylCoA_DH/ox_N"/>
</dbReference>
<name>A0ABV8DQG0_9NOCA</name>
<comment type="caution">
    <text evidence="5">The sequence shown here is derived from an EMBL/GenBank/DDBJ whole genome shotgun (WGS) entry which is preliminary data.</text>
</comment>
<evidence type="ECO:0000259" key="4">
    <source>
        <dbReference type="Pfam" id="PF02771"/>
    </source>
</evidence>
<dbReference type="RefSeq" id="WP_378612094.1">
    <property type="nucleotide sequence ID" value="NZ_JBHSAX010000009.1"/>
</dbReference>
<dbReference type="Gene3D" id="2.40.110.10">
    <property type="entry name" value="Butyryl-CoA Dehydrogenase, subunit A, domain 2"/>
    <property type="match status" value="1"/>
</dbReference>
<evidence type="ECO:0000313" key="5">
    <source>
        <dbReference type="EMBL" id="MFC3962323.1"/>
    </source>
</evidence>
<gene>
    <name evidence="5" type="ORF">ACFO0B_10030</name>
</gene>
<dbReference type="PANTHER" id="PTHR43292">
    <property type="entry name" value="ACYL-COA DEHYDROGENASE"/>
    <property type="match status" value="1"/>
</dbReference>
<feature type="domain" description="Acyl-CoA dehydrogenase/oxidase N-terminal" evidence="4">
    <location>
        <begin position="5"/>
        <end position="121"/>
    </location>
</feature>
<evidence type="ECO:0000256" key="1">
    <source>
        <dbReference type="ARBA" id="ARBA00022630"/>
    </source>
</evidence>
<dbReference type="Proteomes" id="UP001595696">
    <property type="component" value="Unassembled WGS sequence"/>
</dbReference>
<feature type="domain" description="Acyl-CoA oxidase/dehydrogenase middle" evidence="3">
    <location>
        <begin position="128"/>
        <end position="219"/>
    </location>
</feature>
<evidence type="ECO:0000313" key="6">
    <source>
        <dbReference type="Proteomes" id="UP001595696"/>
    </source>
</evidence>